<evidence type="ECO:0000256" key="1">
    <source>
        <dbReference type="ARBA" id="ARBA00022603"/>
    </source>
</evidence>
<evidence type="ECO:0000313" key="5">
    <source>
        <dbReference type="EMBL" id="VDN60339.1"/>
    </source>
</evidence>
<evidence type="ECO:0000313" key="6">
    <source>
        <dbReference type="Proteomes" id="UP000038040"/>
    </source>
</evidence>
<organism evidence="6 8">
    <name type="scientific">Dracunculus medinensis</name>
    <name type="common">Guinea worm</name>
    <dbReference type="NCBI Taxonomy" id="318479"/>
    <lineage>
        <taxon>Eukaryota</taxon>
        <taxon>Metazoa</taxon>
        <taxon>Ecdysozoa</taxon>
        <taxon>Nematoda</taxon>
        <taxon>Chromadorea</taxon>
        <taxon>Rhabditida</taxon>
        <taxon>Spirurina</taxon>
        <taxon>Dracunculoidea</taxon>
        <taxon>Dracunculidae</taxon>
        <taxon>Dracunculus</taxon>
    </lineage>
</organism>
<name>A0A0N4UKI2_DRAME</name>
<dbReference type="Proteomes" id="UP000274756">
    <property type="component" value="Unassembled WGS sequence"/>
</dbReference>
<dbReference type="Proteomes" id="UP000038040">
    <property type="component" value="Unplaced"/>
</dbReference>
<gene>
    <name evidence="5" type="ORF">DME_LOCUS10312</name>
</gene>
<dbReference type="InterPro" id="IPR038459">
    <property type="entry name" value="MT_TRM10-typ_sf"/>
</dbReference>
<reference evidence="8" key="1">
    <citation type="submission" date="2017-02" db="UniProtKB">
        <authorList>
            <consortium name="WormBaseParasite"/>
        </authorList>
    </citation>
    <scope>IDENTIFICATION</scope>
</reference>
<sequence length="520" mass="60953">MRKNLFISCRFLMSQVFRRYQKDARINQSTNLNVDLPSCLIPSMKFINNLKSDEQLDKLAKLLAELEIFSMINEKLPCELSDEQWEIYLHIEKTQDRKQFLNAAHFEEILTKESETSNAMRTERDLICENGHMAYSPEHHCLLRLIGSDLRSNLSQWYSFAMVPPGHGIISSVDFIQDNGFEIYQALSTLFLDSLWVLNFGVEIFVHYEEFQECIDNSYGSRILAAKRCDEGPLRLFIDMRCLHKMPLFYQINLLRQVQSIHRDNWSSRHPFEIAVVNFRANDHDAAVIKSDWKFLVGPKGNEEQDIVDIQDALDSSDFSKTIRSYIPHPFIPTISTRSVRENLNGLAPDDIAYISWDATQFLERPLNRYKGFVLCATHEKYAAASSLYCARREGMNAFRPPFHRHIRWSVVRRGAMDIVANILRMVYHDDVDWDIALNTIPSSFFEHKVYKAKEEEKTKRRLQLETLQEAGALYDRRLIDISSIRNNRQRRQGRKKMHKYSREERNMARANVAKICYNE</sequence>
<feature type="domain" description="SAM-dependent MTase TRM10-type" evidence="4">
    <location>
        <begin position="219"/>
        <end position="448"/>
    </location>
</feature>
<proteinExistence type="predicted"/>
<accession>A0A0N4UKI2</accession>
<dbReference type="GO" id="GO:0008168">
    <property type="term" value="F:methyltransferase activity"/>
    <property type="evidence" value="ECO:0007669"/>
    <property type="project" value="UniProtKB-KW"/>
</dbReference>
<keyword evidence="1" id="KW-0489">Methyltransferase</keyword>
<dbReference type="EMBL" id="UYYG01001211">
    <property type="protein sequence ID" value="VDN60339.1"/>
    <property type="molecule type" value="Genomic_DNA"/>
</dbReference>
<dbReference type="AlphaFoldDB" id="A0A0N4UKI2"/>
<evidence type="ECO:0000313" key="7">
    <source>
        <dbReference type="Proteomes" id="UP000274756"/>
    </source>
</evidence>
<protein>
    <submittedName>
        <fullName evidence="8">SAM-dependent MTase TRM10-type domain-containing protein</fullName>
    </submittedName>
</protein>
<dbReference type="Gene3D" id="3.40.1280.30">
    <property type="match status" value="1"/>
</dbReference>
<dbReference type="WBParaSite" id="DME_0000825101-mRNA-1">
    <property type="protein sequence ID" value="DME_0000825101-mRNA-1"/>
    <property type="gene ID" value="DME_0000825101"/>
</dbReference>
<keyword evidence="7" id="KW-1185">Reference proteome</keyword>
<evidence type="ECO:0000313" key="8">
    <source>
        <dbReference type="WBParaSite" id="DME_0000825101-mRNA-1"/>
    </source>
</evidence>
<evidence type="ECO:0000256" key="3">
    <source>
        <dbReference type="ARBA" id="ARBA00022691"/>
    </source>
</evidence>
<keyword evidence="2" id="KW-0808">Transferase</keyword>
<dbReference type="GO" id="GO:0032259">
    <property type="term" value="P:methylation"/>
    <property type="evidence" value="ECO:0007669"/>
    <property type="project" value="UniProtKB-KW"/>
</dbReference>
<dbReference type="PROSITE" id="PS51675">
    <property type="entry name" value="SAM_MT_TRM10"/>
    <property type="match status" value="1"/>
</dbReference>
<keyword evidence="3" id="KW-0949">S-adenosyl-L-methionine</keyword>
<evidence type="ECO:0000256" key="2">
    <source>
        <dbReference type="ARBA" id="ARBA00022679"/>
    </source>
</evidence>
<reference evidence="5 7" key="2">
    <citation type="submission" date="2018-11" db="EMBL/GenBank/DDBJ databases">
        <authorList>
            <consortium name="Pathogen Informatics"/>
        </authorList>
    </citation>
    <scope>NUCLEOTIDE SEQUENCE [LARGE SCALE GENOMIC DNA]</scope>
</reference>
<dbReference type="STRING" id="318479.A0A0N4UKI2"/>
<dbReference type="OrthoDB" id="5809081at2759"/>
<evidence type="ECO:0000259" key="4">
    <source>
        <dbReference type="PROSITE" id="PS51675"/>
    </source>
</evidence>
<dbReference type="InterPro" id="IPR028564">
    <property type="entry name" value="MT_TRM10-typ"/>
</dbReference>